<sequence length="375" mass="41565">MDSKKINHNVPRLHTNGSGTKKTEVIHSPVQSKSKAHNAALDAKGKIAEPFMPKSPKNLSDASKIQKSAHRRASSTELIPPGKHTQPRRKIKVGYFSKTGMSPDMPKKVNQDSMIAIENFLGHPNCHLFGVFDGHGQYGKEISSFIKDRLPVLFTNDNSFIQNPKQSILTCVDRLQAEILRSKFDTSFSGSTMVLVLILDDIIICANVGDSRAVLGKIDGKKWVPLALSRDHKPDLQDERVRIQSHGGRVEAFTDDDGRPYGPPRVWISNLDYPGIAMSRSLGDSVAASIGVISTPEIIEHNLQPCDKFIVLGSDGLFEFLSNNDIVRTTSTLAKTKDPDPICHILVRNADECWRKEEESIDDITCICVFLDSDR</sequence>
<evidence type="ECO:0000259" key="8">
    <source>
        <dbReference type="PROSITE" id="PS51746"/>
    </source>
</evidence>
<name>A0A1R2C2D0_9CILI</name>
<evidence type="ECO:0000256" key="7">
    <source>
        <dbReference type="SAM" id="MobiDB-lite"/>
    </source>
</evidence>
<evidence type="ECO:0000256" key="2">
    <source>
        <dbReference type="ARBA" id="ARBA00022723"/>
    </source>
</evidence>
<keyword evidence="2" id="KW-0479">Metal-binding</keyword>
<protein>
    <recommendedName>
        <fullName evidence="8">PPM-type phosphatase domain-containing protein</fullName>
    </recommendedName>
</protein>
<comment type="subcellular location">
    <subcellularLocation>
        <location evidence="1">Membrane</location>
        <topology evidence="1">Peripheral membrane protein</topology>
    </subcellularLocation>
</comment>
<feature type="compositionally biased region" description="Polar residues" evidence="7">
    <location>
        <begin position="57"/>
        <end position="66"/>
    </location>
</feature>
<gene>
    <name evidence="9" type="ORF">SteCoe_16029</name>
</gene>
<keyword evidence="5" id="KW-0472">Membrane</keyword>
<evidence type="ECO:0000256" key="5">
    <source>
        <dbReference type="ARBA" id="ARBA00023136"/>
    </source>
</evidence>
<comment type="caution">
    <text evidence="9">The sequence shown here is derived from an EMBL/GenBank/DDBJ whole genome shotgun (WGS) entry which is preliminary data.</text>
</comment>
<evidence type="ECO:0000313" key="9">
    <source>
        <dbReference type="EMBL" id="OMJ83109.1"/>
    </source>
</evidence>
<proteinExistence type="inferred from homology"/>
<dbReference type="EMBL" id="MPUH01000315">
    <property type="protein sequence ID" value="OMJ83109.1"/>
    <property type="molecule type" value="Genomic_DNA"/>
</dbReference>
<keyword evidence="10" id="KW-1185">Reference proteome</keyword>
<keyword evidence="4 6" id="KW-0904">Protein phosphatase</keyword>
<dbReference type="InterPro" id="IPR036457">
    <property type="entry name" value="PPM-type-like_dom_sf"/>
</dbReference>
<dbReference type="Pfam" id="PF00481">
    <property type="entry name" value="PP2C"/>
    <property type="match status" value="1"/>
</dbReference>
<dbReference type="PANTHER" id="PTHR47992">
    <property type="entry name" value="PROTEIN PHOSPHATASE"/>
    <property type="match status" value="1"/>
</dbReference>
<organism evidence="9 10">
    <name type="scientific">Stentor coeruleus</name>
    <dbReference type="NCBI Taxonomy" id="5963"/>
    <lineage>
        <taxon>Eukaryota</taxon>
        <taxon>Sar</taxon>
        <taxon>Alveolata</taxon>
        <taxon>Ciliophora</taxon>
        <taxon>Postciliodesmatophora</taxon>
        <taxon>Heterotrichea</taxon>
        <taxon>Heterotrichida</taxon>
        <taxon>Stentoridae</taxon>
        <taxon>Stentor</taxon>
    </lineage>
</organism>
<evidence type="ECO:0000256" key="1">
    <source>
        <dbReference type="ARBA" id="ARBA00004170"/>
    </source>
</evidence>
<dbReference type="InterPro" id="IPR000222">
    <property type="entry name" value="PP2C_BS"/>
</dbReference>
<evidence type="ECO:0000256" key="6">
    <source>
        <dbReference type="RuleBase" id="RU003465"/>
    </source>
</evidence>
<dbReference type="FunFam" id="3.60.40.10:FF:000051">
    <property type="entry name" value="Protein phosphatase 2C-like protein"/>
    <property type="match status" value="1"/>
</dbReference>
<dbReference type="SMART" id="SM00332">
    <property type="entry name" value="PP2Cc"/>
    <property type="match status" value="1"/>
</dbReference>
<dbReference type="OrthoDB" id="10264738at2759"/>
<dbReference type="GO" id="GO:0016020">
    <property type="term" value="C:membrane"/>
    <property type="evidence" value="ECO:0007669"/>
    <property type="project" value="UniProtKB-SubCell"/>
</dbReference>
<dbReference type="SUPFAM" id="SSF81606">
    <property type="entry name" value="PP2C-like"/>
    <property type="match status" value="1"/>
</dbReference>
<reference evidence="9 10" key="1">
    <citation type="submission" date="2016-11" db="EMBL/GenBank/DDBJ databases">
        <title>The macronuclear genome of Stentor coeruleus: a giant cell with tiny introns.</title>
        <authorList>
            <person name="Slabodnick M."/>
            <person name="Ruby J.G."/>
            <person name="Reiff S.B."/>
            <person name="Swart E.C."/>
            <person name="Gosai S."/>
            <person name="Prabakaran S."/>
            <person name="Witkowska E."/>
            <person name="Larue G.E."/>
            <person name="Fisher S."/>
            <person name="Freeman R.M."/>
            <person name="Gunawardena J."/>
            <person name="Chu W."/>
            <person name="Stover N.A."/>
            <person name="Gregory B.D."/>
            <person name="Nowacki M."/>
            <person name="Derisi J."/>
            <person name="Roy S.W."/>
            <person name="Marshall W.F."/>
            <person name="Sood P."/>
        </authorList>
    </citation>
    <scope>NUCLEOTIDE SEQUENCE [LARGE SCALE GENOMIC DNA]</scope>
    <source>
        <strain evidence="9">WM001</strain>
    </source>
</reference>
<evidence type="ECO:0000256" key="4">
    <source>
        <dbReference type="ARBA" id="ARBA00022912"/>
    </source>
</evidence>
<dbReference type="PROSITE" id="PS01032">
    <property type="entry name" value="PPM_1"/>
    <property type="match status" value="1"/>
</dbReference>
<evidence type="ECO:0000313" key="10">
    <source>
        <dbReference type="Proteomes" id="UP000187209"/>
    </source>
</evidence>
<feature type="domain" description="PPM-type phosphatase" evidence="8">
    <location>
        <begin position="92"/>
        <end position="371"/>
    </location>
</feature>
<evidence type="ECO:0000256" key="3">
    <source>
        <dbReference type="ARBA" id="ARBA00022801"/>
    </source>
</evidence>
<dbReference type="InterPro" id="IPR015655">
    <property type="entry name" value="PP2C"/>
</dbReference>
<dbReference type="GO" id="GO:0004722">
    <property type="term" value="F:protein serine/threonine phosphatase activity"/>
    <property type="evidence" value="ECO:0007669"/>
    <property type="project" value="InterPro"/>
</dbReference>
<accession>A0A1R2C2D0</accession>
<dbReference type="Gene3D" id="3.60.40.10">
    <property type="entry name" value="PPM-type phosphatase domain"/>
    <property type="match status" value="1"/>
</dbReference>
<dbReference type="PROSITE" id="PS51746">
    <property type="entry name" value="PPM_2"/>
    <property type="match status" value="1"/>
</dbReference>
<dbReference type="AlphaFoldDB" id="A0A1R2C2D0"/>
<comment type="similarity">
    <text evidence="6">Belongs to the PP2C family.</text>
</comment>
<feature type="region of interest" description="Disordered" evidence="7">
    <location>
        <begin position="1"/>
        <end position="86"/>
    </location>
</feature>
<keyword evidence="3 6" id="KW-0378">Hydrolase</keyword>
<dbReference type="CDD" id="cd00143">
    <property type="entry name" value="PP2Cc"/>
    <property type="match status" value="1"/>
</dbReference>
<dbReference type="Proteomes" id="UP000187209">
    <property type="component" value="Unassembled WGS sequence"/>
</dbReference>
<dbReference type="GO" id="GO:0046872">
    <property type="term" value="F:metal ion binding"/>
    <property type="evidence" value="ECO:0007669"/>
    <property type="project" value="UniProtKB-KW"/>
</dbReference>
<dbReference type="InterPro" id="IPR001932">
    <property type="entry name" value="PPM-type_phosphatase-like_dom"/>
</dbReference>